<accession>A0A1H6G0K7</accession>
<dbReference type="PANTHER" id="PTHR40392:SF1">
    <property type="entry name" value="2-PHOSPHO-L-LACTATE GUANYLYLTRANSFERASE"/>
    <property type="match status" value="1"/>
</dbReference>
<dbReference type="UniPathway" id="UPA00071"/>
<sequence length="255" mass="26507">MTSHARPSGRTAQALVAVVTAKPFRSAKARLSAALAEPLRARLAAAMLADTLEVLATTLPPEAIVAVVGDDAGAEVARSHGVNVVRDEHLGGQSEAALLGARVARRELRARTVVILPADVPALTGEDLAALVEAANRDAIVIVPDRHGSGTNALALTPPDALQPAFGPDSLERHCRLARCTGRSWRILRLRSLALDIDTPGDLAELARVLAGRPERGRTARVLAEIAATDAGAAGQEVSSSQLPSEPPSSSRVGR</sequence>
<feature type="region of interest" description="Disordered" evidence="6">
    <location>
        <begin position="231"/>
        <end position="255"/>
    </location>
</feature>
<evidence type="ECO:0000256" key="3">
    <source>
        <dbReference type="ARBA" id="ARBA00022741"/>
    </source>
</evidence>
<evidence type="ECO:0000256" key="1">
    <source>
        <dbReference type="ARBA" id="ARBA00022679"/>
    </source>
</evidence>
<comment type="function">
    <text evidence="5">Guanylyltransferase that catalyzes the activation of phosphoenolpyruvate (PEP) as enolpyruvoyl-2-diphospho-5'-guanosine, via the condensation of PEP with GTP. It is involved in the biosynthesis of coenzyme F420, a hydride carrier cofactor.</text>
</comment>
<reference evidence="8" key="1">
    <citation type="submission" date="2016-10" db="EMBL/GenBank/DDBJ databases">
        <authorList>
            <person name="Varghese N."/>
            <person name="Submissions S."/>
        </authorList>
    </citation>
    <scope>NUCLEOTIDE SEQUENCE [LARGE SCALE GENOMIC DNA]</scope>
    <source>
        <strain evidence="8">ATCC 35263</strain>
    </source>
</reference>
<evidence type="ECO:0000313" key="8">
    <source>
        <dbReference type="Proteomes" id="UP000222056"/>
    </source>
</evidence>
<organism evidence="7 8">
    <name type="scientific">Thermoleophilum album</name>
    <dbReference type="NCBI Taxonomy" id="29539"/>
    <lineage>
        <taxon>Bacteria</taxon>
        <taxon>Bacillati</taxon>
        <taxon>Actinomycetota</taxon>
        <taxon>Thermoleophilia</taxon>
        <taxon>Thermoleophilales</taxon>
        <taxon>Thermoleophilaceae</taxon>
        <taxon>Thermoleophilum</taxon>
    </lineage>
</organism>
<keyword evidence="4 5" id="KW-0342">GTP-binding</keyword>
<dbReference type="InterPro" id="IPR002835">
    <property type="entry name" value="CofC"/>
</dbReference>
<comment type="catalytic activity">
    <reaction evidence="5">
        <text>phosphoenolpyruvate + GTP + H(+) = enolpyruvoyl-2-diphospho-5'-guanosine + diphosphate</text>
        <dbReference type="Rhea" id="RHEA:30519"/>
        <dbReference type="ChEBI" id="CHEBI:15378"/>
        <dbReference type="ChEBI" id="CHEBI:33019"/>
        <dbReference type="ChEBI" id="CHEBI:37565"/>
        <dbReference type="ChEBI" id="CHEBI:58702"/>
        <dbReference type="ChEBI" id="CHEBI:143701"/>
        <dbReference type="EC" id="2.7.7.105"/>
    </reaction>
</comment>
<dbReference type="RefSeq" id="WP_093118611.1">
    <property type="nucleotide sequence ID" value="NZ_FNWJ01000002.1"/>
</dbReference>
<dbReference type="AlphaFoldDB" id="A0A1H6G0K7"/>
<evidence type="ECO:0000256" key="5">
    <source>
        <dbReference type="HAMAP-Rule" id="MF_02114"/>
    </source>
</evidence>
<keyword evidence="1 5" id="KW-0808">Transferase</keyword>
<dbReference type="SUPFAM" id="SSF53448">
    <property type="entry name" value="Nucleotide-diphospho-sugar transferases"/>
    <property type="match status" value="1"/>
</dbReference>
<dbReference type="HAMAP" id="MF_02114">
    <property type="entry name" value="CofC"/>
    <property type="match status" value="1"/>
</dbReference>
<dbReference type="GO" id="GO:0005525">
    <property type="term" value="F:GTP binding"/>
    <property type="evidence" value="ECO:0007669"/>
    <property type="project" value="UniProtKB-KW"/>
</dbReference>
<dbReference type="GO" id="GO:0043814">
    <property type="term" value="F:phospholactate guanylyltransferase activity"/>
    <property type="evidence" value="ECO:0007669"/>
    <property type="project" value="InterPro"/>
</dbReference>
<evidence type="ECO:0000256" key="6">
    <source>
        <dbReference type="SAM" id="MobiDB-lite"/>
    </source>
</evidence>
<keyword evidence="8" id="KW-1185">Reference proteome</keyword>
<name>A0A1H6G0K7_THEAL</name>
<keyword evidence="3 5" id="KW-0547">Nucleotide-binding</keyword>
<evidence type="ECO:0000256" key="4">
    <source>
        <dbReference type="ARBA" id="ARBA00023134"/>
    </source>
</evidence>
<dbReference type="Pfam" id="PF01983">
    <property type="entry name" value="CofC"/>
    <property type="match status" value="1"/>
</dbReference>
<dbReference type="EMBL" id="FNWJ01000002">
    <property type="protein sequence ID" value="SEH15534.1"/>
    <property type="molecule type" value="Genomic_DNA"/>
</dbReference>
<proteinExistence type="inferred from homology"/>
<protein>
    <recommendedName>
        <fullName evidence="5">Phosphoenolpyruvate guanylyltransferase</fullName>
        <shortName evidence="5">PEP guanylyltransferase</shortName>
        <ecNumber evidence="5">2.7.7.105</ecNumber>
    </recommendedName>
</protein>
<feature type="binding site" evidence="5">
    <location>
        <position position="167"/>
    </location>
    <ligand>
        <name>phosphoenolpyruvate</name>
        <dbReference type="ChEBI" id="CHEBI:58702"/>
    </ligand>
</feature>
<comment type="similarity">
    <text evidence="5">Belongs to the CofC family.</text>
</comment>
<feature type="binding site" evidence="5">
    <location>
        <position position="151"/>
    </location>
    <ligand>
        <name>phosphoenolpyruvate</name>
        <dbReference type="ChEBI" id="CHEBI:58702"/>
    </ligand>
</feature>
<dbReference type="Proteomes" id="UP000222056">
    <property type="component" value="Unassembled WGS sequence"/>
</dbReference>
<dbReference type="STRING" id="29539.SAMN02745716_1984"/>
<dbReference type="GO" id="GO:0052645">
    <property type="term" value="P:F420-0 metabolic process"/>
    <property type="evidence" value="ECO:0007669"/>
    <property type="project" value="UniProtKB-UniRule"/>
</dbReference>
<evidence type="ECO:0000313" key="7">
    <source>
        <dbReference type="EMBL" id="SEH15534.1"/>
    </source>
</evidence>
<feature type="binding site" evidence="5">
    <location>
        <position position="170"/>
    </location>
    <ligand>
        <name>phosphoenolpyruvate</name>
        <dbReference type="ChEBI" id="CHEBI:58702"/>
    </ligand>
</feature>
<dbReference type="NCBIfam" id="TIGR03552">
    <property type="entry name" value="F420_cofC"/>
    <property type="match status" value="1"/>
</dbReference>
<comment type="pathway">
    <text evidence="5">Cofactor biosynthesis; coenzyme F420 biosynthesis.</text>
</comment>
<dbReference type="Gene3D" id="3.90.550.10">
    <property type="entry name" value="Spore Coat Polysaccharide Biosynthesis Protein SpsA, Chain A"/>
    <property type="match status" value="1"/>
</dbReference>
<keyword evidence="2 5" id="KW-0548">Nucleotidyltransferase</keyword>
<dbReference type="EC" id="2.7.7.105" evidence="5"/>
<gene>
    <name evidence="5" type="primary">fbiD</name>
    <name evidence="7" type="ORF">SAMN02745716_1984</name>
</gene>
<dbReference type="PANTHER" id="PTHR40392">
    <property type="entry name" value="2-PHOSPHO-L-LACTATE GUANYLYLTRANSFERASE"/>
    <property type="match status" value="1"/>
</dbReference>
<dbReference type="OrthoDB" id="9151145at2"/>
<dbReference type="InterPro" id="IPR029044">
    <property type="entry name" value="Nucleotide-diphossugar_trans"/>
</dbReference>
<evidence type="ECO:0000256" key="2">
    <source>
        <dbReference type="ARBA" id="ARBA00022695"/>
    </source>
</evidence>